<evidence type="ECO:0000313" key="7">
    <source>
        <dbReference type="EMBL" id="EGZ20166.1"/>
    </source>
</evidence>
<dbReference type="PANTHER" id="PTHR22950:SF349">
    <property type="entry name" value="AMINO ACID TRANSPORTER TRANSMEMBRANE DOMAIN-CONTAINING PROTEIN"/>
    <property type="match status" value="1"/>
</dbReference>
<feature type="transmembrane region" description="Helical" evidence="5">
    <location>
        <begin position="351"/>
        <end position="368"/>
    </location>
</feature>
<evidence type="ECO:0000259" key="6">
    <source>
        <dbReference type="Pfam" id="PF01490"/>
    </source>
</evidence>
<dbReference type="InParanoid" id="G4Z4G2"/>
<feature type="domain" description="Amino acid transporter transmembrane" evidence="6">
    <location>
        <begin position="14"/>
        <end position="385"/>
    </location>
</feature>
<feature type="transmembrane region" description="Helical" evidence="5">
    <location>
        <begin position="12"/>
        <end position="34"/>
    </location>
</feature>
<keyword evidence="3 5" id="KW-1133">Transmembrane helix</keyword>
<evidence type="ECO:0000256" key="2">
    <source>
        <dbReference type="ARBA" id="ARBA00022692"/>
    </source>
</evidence>
<dbReference type="EMBL" id="JH159153">
    <property type="protein sequence ID" value="EGZ20166.1"/>
    <property type="molecule type" value="Genomic_DNA"/>
</dbReference>
<evidence type="ECO:0000256" key="4">
    <source>
        <dbReference type="ARBA" id="ARBA00023136"/>
    </source>
</evidence>
<proteinExistence type="predicted"/>
<dbReference type="OMA" id="FIMCMLM"/>
<dbReference type="AlphaFoldDB" id="G4Z4G2"/>
<comment type="subcellular location">
    <subcellularLocation>
        <location evidence="1">Membrane</location>
        <topology evidence="1">Multi-pass membrane protein</topology>
    </subcellularLocation>
</comment>
<sequence>MGNQPFFTLEDFKMAFSLFCCICGIGTLGMPGNFARTGPVLGFFATAFIAFANIYASVSMSKVLLLAPPTVKTPAAGWLLSQMGSCLLIPCVFLVLGGGLLDGLFPGAFSPTVWIVLMTVTVLPLCLVPTLKEGAGATFAGCMGTLVADGLAIAIIAHGMEGHPSIPTPGLDLDQVIGAFGSLSLGYGAGIVLPDVQRQHSEPSRMARVVGATMIFIMCMLMVIGMVPYFSMGCQGGGNILYTIYPDSTTVGSVIAYLAIQMHITIAFAVLLNPAFYIAERLVLGMHQQAPEDVENGLQYQEAGTPVARASITSERRSKTSFVPVAAGHQPTNSHEAEVAEYRGANAIKYVVLRVTIVVILVVLSIIFRDHFSDFADFVGASAITAN</sequence>
<dbReference type="RefSeq" id="XP_009522883.1">
    <property type="nucleotide sequence ID" value="XM_009524588.1"/>
</dbReference>
<evidence type="ECO:0000256" key="1">
    <source>
        <dbReference type="ARBA" id="ARBA00004141"/>
    </source>
</evidence>
<feature type="transmembrane region" description="Helical" evidence="5">
    <location>
        <begin position="108"/>
        <end position="128"/>
    </location>
</feature>
<keyword evidence="4 5" id="KW-0472">Membrane</keyword>
<dbReference type="PANTHER" id="PTHR22950">
    <property type="entry name" value="AMINO ACID TRANSPORTER"/>
    <property type="match status" value="1"/>
</dbReference>
<feature type="transmembrane region" description="Helical" evidence="5">
    <location>
        <begin position="77"/>
        <end position="96"/>
    </location>
</feature>
<dbReference type="Pfam" id="PF01490">
    <property type="entry name" value="Aa_trans"/>
    <property type="match status" value="1"/>
</dbReference>
<organism evidence="7 8">
    <name type="scientific">Phytophthora sojae (strain P6497)</name>
    <name type="common">Soybean stem and root rot agent</name>
    <name type="synonym">Phytophthora megasperma f. sp. glycines</name>
    <dbReference type="NCBI Taxonomy" id="1094619"/>
    <lineage>
        <taxon>Eukaryota</taxon>
        <taxon>Sar</taxon>
        <taxon>Stramenopiles</taxon>
        <taxon>Oomycota</taxon>
        <taxon>Peronosporomycetes</taxon>
        <taxon>Peronosporales</taxon>
        <taxon>Peronosporaceae</taxon>
        <taxon>Phytophthora</taxon>
    </lineage>
</organism>
<dbReference type="KEGG" id="psoj:PHYSODRAFT_328307"/>
<dbReference type="GO" id="GO:0015179">
    <property type="term" value="F:L-amino acid transmembrane transporter activity"/>
    <property type="evidence" value="ECO:0007669"/>
    <property type="project" value="TreeGrafter"/>
</dbReference>
<feature type="transmembrane region" description="Helical" evidence="5">
    <location>
        <begin position="135"/>
        <end position="156"/>
    </location>
</feature>
<reference evidence="7 8" key="1">
    <citation type="journal article" date="2006" name="Science">
        <title>Phytophthora genome sequences uncover evolutionary origins and mechanisms of pathogenesis.</title>
        <authorList>
            <person name="Tyler B.M."/>
            <person name="Tripathy S."/>
            <person name="Zhang X."/>
            <person name="Dehal P."/>
            <person name="Jiang R.H."/>
            <person name="Aerts A."/>
            <person name="Arredondo F.D."/>
            <person name="Baxter L."/>
            <person name="Bensasson D."/>
            <person name="Beynon J.L."/>
            <person name="Chapman J."/>
            <person name="Damasceno C.M."/>
            <person name="Dorrance A.E."/>
            <person name="Dou D."/>
            <person name="Dickerman A.W."/>
            <person name="Dubchak I.L."/>
            <person name="Garbelotto M."/>
            <person name="Gijzen M."/>
            <person name="Gordon S.G."/>
            <person name="Govers F."/>
            <person name="Grunwald N.J."/>
            <person name="Huang W."/>
            <person name="Ivors K.L."/>
            <person name="Jones R.W."/>
            <person name="Kamoun S."/>
            <person name="Krampis K."/>
            <person name="Lamour K.H."/>
            <person name="Lee M.K."/>
            <person name="McDonald W.H."/>
            <person name="Medina M."/>
            <person name="Meijer H.J."/>
            <person name="Nordberg E.K."/>
            <person name="Maclean D.J."/>
            <person name="Ospina-Giraldo M.D."/>
            <person name="Morris P.F."/>
            <person name="Phuntumart V."/>
            <person name="Putnam N.H."/>
            <person name="Rash S."/>
            <person name="Rose J.K."/>
            <person name="Sakihama Y."/>
            <person name="Salamov A.A."/>
            <person name="Savidor A."/>
            <person name="Scheuring C.F."/>
            <person name="Smith B.M."/>
            <person name="Sobral B.W."/>
            <person name="Terry A."/>
            <person name="Torto-Alalibo T.A."/>
            <person name="Win J."/>
            <person name="Xu Z."/>
            <person name="Zhang H."/>
            <person name="Grigoriev I.V."/>
            <person name="Rokhsar D.S."/>
            <person name="Boore J.L."/>
        </authorList>
    </citation>
    <scope>NUCLEOTIDE SEQUENCE [LARGE SCALE GENOMIC DNA]</scope>
    <source>
        <strain evidence="7 8">P6497</strain>
    </source>
</reference>
<gene>
    <name evidence="7" type="ORF">PHYSODRAFT_328307</name>
</gene>
<accession>G4Z4G2</accession>
<dbReference type="GO" id="GO:0005774">
    <property type="term" value="C:vacuolar membrane"/>
    <property type="evidence" value="ECO:0007669"/>
    <property type="project" value="TreeGrafter"/>
</dbReference>
<keyword evidence="8" id="KW-1185">Reference proteome</keyword>
<dbReference type="GeneID" id="20645770"/>
<dbReference type="Proteomes" id="UP000002640">
    <property type="component" value="Unassembled WGS sequence"/>
</dbReference>
<feature type="transmembrane region" description="Helical" evidence="5">
    <location>
        <begin position="206"/>
        <end position="230"/>
    </location>
</feature>
<feature type="transmembrane region" description="Helical" evidence="5">
    <location>
        <begin position="250"/>
        <end position="272"/>
    </location>
</feature>
<feature type="transmembrane region" description="Helical" evidence="5">
    <location>
        <begin position="176"/>
        <end position="194"/>
    </location>
</feature>
<keyword evidence="2 5" id="KW-0812">Transmembrane</keyword>
<dbReference type="InterPro" id="IPR013057">
    <property type="entry name" value="AA_transpt_TM"/>
</dbReference>
<evidence type="ECO:0000313" key="8">
    <source>
        <dbReference type="Proteomes" id="UP000002640"/>
    </source>
</evidence>
<evidence type="ECO:0000256" key="5">
    <source>
        <dbReference type="SAM" id="Phobius"/>
    </source>
</evidence>
<feature type="transmembrane region" description="Helical" evidence="5">
    <location>
        <begin position="40"/>
        <end position="65"/>
    </location>
</feature>
<protein>
    <recommendedName>
        <fullName evidence="6">Amino acid transporter transmembrane domain-containing protein</fullName>
    </recommendedName>
</protein>
<evidence type="ECO:0000256" key="3">
    <source>
        <dbReference type="ARBA" id="ARBA00022989"/>
    </source>
</evidence>
<name>G4Z4G2_PHYSP</name>